<dbReference type="EMBL" id="JBJXBP010000006">
    <property type="protein sequence ID" value="KAL3824764.1"/>
    <property type="molecule type" value="Genomic_DNA"/>
</dbReference>
<dbReference type="Proteomes" id="UP001634393">
    <property type="component" value="Unassembled WGS sequence"/>
</dbReference>
<dbReference type="AlphaFoldDB" id="A0ABD3SJL4"/>
<name>A0ABD3SJL4_9LAMI</name>
<reference evidence="1 2" key="1">
    <citation type="submission" date="2024-12" db="EMBL/GenBank/DDBJ databases">
        <title>The unique morphological basis and parallel evolutionary history of personate flowers in Penstemon.</title>
        <authorList>
            <person name="Depatie T.H."/>
            <person name="Wessinger C.A."/>
        </authorList>
    </citation>
    <scope>NUCLEOTIDE SEQUENCE [LARGE SCALE GENOMIC DNA]</scope>
    <source>
        <strain evidence="1">WTNN_2</strain>
        <tissue evidence="1">Leaf</tissue>
    </source>
</reference>
<comment type="caution">
    <text evidence="1">The sequence shown here is derived from an EMBL/GenBank/DDBJ whole genome shotgun (WGS) entry which is preliminary data.</text>
</comment>
<organism evidence="1 2">
    <name type="scientific">Penstemon smallii</name>
    <dbReference type="NCBI Taxonomy" id="265156"/>
    <lineage>
        <taxon>Eukaryota</taxon>
        <taxon>Viridiplantae</taxon>
        <taxon>Streptophyta</taxon>
        <taxon>Embryophyta</taxon>
        <taxon>Tracheophyta</taxon>
        <taxon>Spermatophyta</taxon>
        <taxon>Magnoliopsida</taxon>
        <taxon>eudicotyledons</taxon>
        <taxon>Gunneridae</taxon>
        <taxon>Pentapetalae</taxon>
        <taxon>asterids</taxon>
        <taxon>lamiids</taxon>
        <taxon>Lamiales</taxon>
        <taxon>Plantaginaceae</taxon>
        <taxon>Cheloneae</taxon>
        <taxon>Penstemon</taxon>
    </lineage>
</organism>
<sequence length="38" mass="4611">MNFHELSVLETFRCLCRNKNGLLQQTTWKEEDEEIVKK</sequence>
<keyword evidence="2" id="KW-1185">Reference proteome</keyword>
<evidence type="ECO:0000313" key="1">
    <source>
        <dbReference type="EMBL" id="KAL3824764.1"/>
    </source>
</evidence>
<proteinExistence type="predicted"/>
<protein>
    <submittedName>
        <fullName evidence="1">Uncharacterized protein</fullName>
    </submittedName>
</protein>
<accession>A0ABD3SJL4</accession>
<gene>
    <name evidence="1" type="ORF">ACJIZ3_020793</name>
</gene>
<evidence type="ECO:0000313" key="2">
    <source>
        <dbReference type="Proteomes" id="UP001634393"/>
    </source>
</evidence>